<dbReference type="Proteomes" id="UP001285263">
    <property type="component" value="Unassembled WGS sequence"/>
</dbReference>
<accession>A0ABU5DAU9</accession>
<name>A0ABU5DAU9_9BURK</name>
<sequence>MADVDVGKLSYAELVALKTKLEQEIVGKREEELKVLADGYAKKLIAAGFGIEEGIKALLPYTEAKRRGTATPSTSTARVLYRDPANPENTWSGRGQPARWLSQYVSQGRQREEFRVES</sequence>
<dbReference type="InterPro" id="IPR037150">
    <property type="entry name" value="H-NS_C_dom_sf"/>
</dbReference>
<dbReference type="SUPFAM" id="SSF81273">
    <property type="entry name" value="H-NS histone-like proteins"/>
    <property type="match status" value="1"/>
</dbReference>
<dbReference type="Pfam" id="PF00816">
    <property type="entry name" value="Histone_HNS"/>
    <property type="match status" value="1"/>
</dbReference>
<evidence type="ECO:0000313" key="3">
    <source>
        <dbReference type="Proteomes" id="UP001285263"/>
    </source>
</evidence>
<protein>
    <submittedName>
        <fullName evidence="2">H-NS histone family protein</fullName>
    </submittedName>
</protein>
<dbReference type="EMBL" id="JAXCLA010000001">
    <property type="protein sequence ID" value="MDY0743390.1"/>
    <property type="molecule type" value="Genomic_DNA"/>
</dbReference>
<evidence type="ECO:0000259" key="1">
    <source>
        <dbReference type="Pfam" id="PF00816"/>
    </source>
</evidence>
<evidence type="ECO:0000313" key="2">
    <source>
        <dbReference type="EMBL" id="MDY0743390.1"/>
    </source>
</evidence>
<reference evidence="2 3" key="1">
    <citation type="submission" date="2023-11" db="EMBL/GenBank/DDBJ databases">
        <title>Paucibacter sp. nov., isolated from fresh soil in Korea.</title>
        <authorList>
            <person name="Le N.T.T."/>
        </authorList>
    </citation>
    <scope>NUCLEOTIDE SEQUENCE [LARGE SCALE GENOMIC DNA]</scope>
    <source>
        <strain evidence="2 3">R3-3</strain>
    </source>
</reference>
<dbReference type="Gene3D" id="4.10.430.10">
    <property type="entry name" value="Histone-like protein H-NS, C-terminal domain"/>
    <property type="match status" value="1"/>
</dbReference>
<organism evidence="2 3">
    <name type="scientific">Roseateles agri</name>
    <dbReference type="NCBI Taxonomy" id="3098619"/>
    <lineage>
        <taxon>Bacteria</taxon>
        <taxon>Pseudomonadati</taxon>
        <taxon>Pseudomonadota</taxon>
        <taxon>Betaproteobacteria</taxon>
        <taxon>Burkholderiales</taxon>
        <taxon>Sphaerotilaceae</taxon>
        <taxon>Roseateles</taxon>
    </lineage>
</organism>
<dbReference type="RefSeq" id="WP_320421272.1">
    <property type="nucleotide sequence ID" value="NZ_JAXCLA010000001.1"/>
</dbReference>
<proteinExistence type="predicted"/>
<comment type="caution">
    <text evidence="2">The sequence shown here is derived from an EMBL/GenBank/DDBJ whole genome shotgun (WGS) entry which is preliminary data.</text>
</comment>
<gene>
    <name evidence="2" type="ORF">SNE35_02690</name>
</gene>
<keyword evidence="3" id="KW-1185">Reference proteome</keyword>
<feature type="domain" description="DNA-binding protein H-NS-like C-terminal" evidence="1">
    <location>
        <begin position="81"/>
        <end position="116"/>
    </location>
</feature>
<dbReference type="InterPro" id="IPR027444">
    <property type="entry name" value="H-NS_C_dom"/>
</dbReference>